<keyword evidence="1" id="KW-0067">ATP-binding</keyword>
<evidence type="ECO:0000313" key="3">
    <source>
        <dbReference type="Proteomes" id="UP000538931"/>
    </source>
</evidence>
<dbReference type="NCBIfam" id="NF003814">
    <property type="entry name" value="PRK05406.1-3"/>
    <property type="match status" value="1"/>
</dbReference>
<comment type="similarity">
    <text evidence="1">Belongs to the LamB/PxpA family.</text>
</comment>
<keyword evidence="3" id="KW-1185">Reference proteome</keyword>
<dbReference type="SUPFAM" id="SSF88713">
    <property type="entry name" value="Glycoside hydrolase/deacetylase"/>
    <property type="match status" value="1"/>
</dbReference>
<sequence length="259" mass="28265">MAKVARNRPRLLLNCDMGESFGAWRMGLDEQVMPLVDLANIACGFHASDPMTMTHTVLLARHAGTTIGAHPGYPDLTGFGRRSMQCHPQEIVSMMQYQIGALAGIARAHGVKVSYVKPHGALYNDMMKDHDILRAVLEGVTRYDPSLPLMLMATADNRPVQAVAAEFGAQLMFEAFADRAYDANGFLISRGVPGAVYEDEARILGQTLQLAETGMVRALDGTRVRLEADTLCVHGDNAESVRAVQHIRTELNRLYGNAG</sequence>
<keyword evidence="1" id="KW-0378">Hydrolase</keyword>
<dbReference type="PANTHER" id="PTHR30292:SF0">
    <property type="entry name" value="5-OXOPROLINASE SUBUNIT A"/>
    <property type="match status" value="1"/>
</dbReference>
<dbReference type="AlphaFoldDB" id="A0A7W1WZ12"/>
<comment type="subunit">
    <text evidence="1">Forms a complex composed of PxpA, PxpB and PxpC.</text>
</comment>
<comment type="catalytic activity">
    <reaction evidence="1">
        <text>5-oxo-L-proline + ATP + 2 H2O = L-glutamate + ADP + phosphate + H(+)</text>
        <dbReference type="Rhea" id="RHEA:10348"/>
        <dbReference type="ChEBI" id="CHEBI:15377"/>
        <dbReference type="ChEBI" id="CHEBI:15378"/>
        <dbReference type="ChEBI" id="CHEBI:29985"/>
        <dbReference type="ChEBI" id="CHEBI:30616"/>
        <dbReference type="ChEBI" id="CHEBI:43474"/>
        <dbReference type="ChEBI" id="CHEBI:58402"/>
        <dbReference type="ChEBI" id="CHEBI:456216"/>
        <dbReference type="EC" id="3.5.2.9"/>
    </reaction>
</comment>
<dbReference type="Gene3D" id="3.20.20.370">
    <property type="entry name" value="Glycoside hydrolase/deacetylase"/>
    <property type="match status" value="1"/>
</dbReference>
<protein>
    <recommendedName>
        <fullName evidence="1">5-oxoprolinase subunit A</fullName>
        <shortName evidence="1">5-OPase subunit A</shortName>
        <ecNumber evidence="1">3.5.2.9</ecNumber>
    </recommendedName>
    <alternativeName>
        <fullName evidence="1">5-oxoprolinase (ATP-hydrolyzing) subunit A</fullName>
    </alternativeName>
</protein>
<evidence type="ECO:0000256" key="1">
    <source>
        <dbReference type="HAMAP-Rule" id="MF_00691"/>
    </source>
</evidence>
<dbReference type="CDD" id="cd10787">
    <property type="entry name" value="LamB_YcsF_like"/>
    <property type="match status" value="1"/>
</dbReference>
<dbReference type="GO" id="GO:0005975">
    <property type="term" value="P:carbohydrate metabolic process"/>
    <property type="evidence" value="ECO:0007669"/>
    <property type="project" value="InterPro"/>
</dbReference>
<dbReference type="PANTHER" id="PTHR30292">
    <property type="entry name" value="UNCHARACTERIZED PROTEIN YBGL-RELATED"/>
    <property type="match status" value="1"/>
</dbReference>
<accession>A0A7W1WZ12</accession>
<reference evidence="2 3" key="1">
    <citation type="submission" date="2020-07" db="EMBL/GenBank/DDBJ databases">
        <title>Bacterium isolated from marien macroalgae.</title>
        <authorList>
            <person name="Zhu K."/>
            <person name="Lu D."/>
            <person name="Du Z."/>
        </authorList>
    </citation>
    <scope>NUCLEOTIDE SEQUENCE [LARGE SCALE GENOMIC DNA]</scope>
    <source>
        <strain evidence="2 3">3-1745</strain>
    </source>
</reference>
<name>A0A7W1WZ12_9GAMM</name>
<evidence type="ECO:0000313" key="2">
    <source>
        <dbReference type="EMBL" id="MBA4502850.1"/>
    </source>
</evidence>
<dbReference type="Proteomes" id="UP000538931">
    <property type="component" value="Unassembled WGS sequence"/>
</dbReference>
<dbReference type="HAMAP" id="MF_00691">
    <property type="entry name" value="PxpA"/>
    <property type="match status" value="1"/>
</dbReference>
<proteinExistence type="inferred from homology"/>
<dbReference type="InterPro" id="IPR011330">
    <property type="entry name" value="Glyco_hydro/deAcase_b/a-brl"/>
</dbReference>
<dbReference type="Pfam" id="PF03746">
    <property type="entry name" value="LamB_YcsF"/>
    <property type="match status" value="1"/>
</dbReference>
<dbReference type="NCBIfam" id="NF003816">
    <property type="entry name" value="PRK05406.1-5"/>
    <property type="match status" value="1"/>
</dbReference>
<dbReference type="GO" id="GO:0017168">
    <property type="term" value="F:5-oxoprolinase (ATP-hydrolyzing) activity"/>
    <property type="evidence" value="ECO:0007669"/>
    <property type="project" value="UniProtKB-UniRule"/>
</dbReference>
<gene>
    <name evidence="1" type="primary">pxpA</name>
    <name evidence="2" type="ORF">H1S06_10800</name>
</gene>
<comment type="function">
    <text evidence="1">Catalyzes the cleavage of 5-oxoproline to form L-glutamate coupled to the hydrolysis of ATP to ADP and inorganic phosphate.</text>
</comment>
<dbReference type="InterPro" id="IPR005501">
    <property type="entry name" value="LamB/YcsF/PxpA-like"/>
</dbReference>
<dbReference type="GO" id="GO:0005524">
    <property type="term" value="F:ATP binding"/>
    <property type="evidence" value="ECO:0007669"/>
    <property type="project" value="UniProtKB-UniRule"/>
</dbReference>
<organism evidence="2 3">
    <name type="scientific">Marinobacterium marinum</name>
    <dbReference type="NCBI Taxonomy" id="2756129"/>
    <lineage>
        <taxon>Bacteria</taxon>
        <taxon>Pseudomonadati</taxon>
        <taxon>Pseudomonadota</taxon>
        <taxon>Gammaproteobacteria</taxon>
        <taxon>Oceanospirillales</taxon>
        <taxon>Oceanospirillaceae</taxon>
        <taxon>Marinobacterium</taxon>
    </lineage>
</organism>
<dbReference type="EC" id="3.5.2.9" evidence="1"/>
<keyword evidence="1" id="KW-0547">Nucleotide-binding</keyword>
<comment type="caution">
    <text evidence="2">The sequence shown here is derived from an EMBL/GenBank/DDBJ whole genome shotgun (WGS) entry which is preliminary data.</text>
</comment>
<dbReference type="EMBL" id="JACEMT010000050">
    <property type="protein sequence ID" value="MBA4502850.1"/>
    <property type="molecule type" value="Genomic_DNA"/>
</dbReference>